<proteinExistence type="inferred from homology"/>
<dbReference type="InterPro" id="IPR007562">
    <property type="entry name" value="Transglutaminase-like_domain"/>
</dbReference>
<accession>A0A833E3D9</accession>
<comment type="caution">
    <text evidence="3">The sequence shown here is derived from an EMBL/GenBank/DDBJ whole genome shotgun (WGS) entry which is preliminary data.</text>
</comment>
<name>A0A833E3D9_9EURY</name>
<protein>
    <recommendedName>
        <fullName evidence="2">Transglutaminase-like domain-containing protein</fullName>
    </recommendedName>
</protein>
<dbReference type="EMBL" id="DQUR01000025">
    <property type="protein sequence ID" value="HIP88509.1"/>
    <property type="molecule type" value="Genomic_DNA"/>
</dbReference>
<dbReference type="Pfam" id="PF04473">
    <property type="entry name" value="DUF553"/>
    <property type="match status" value="1"/>
</dbReference>
<sequence>MFWRGRINTSNMIWAKYHGLGSTKIQKPSETIQSGSGVCVDYAMS</sequence>
<gene>
    <name evidence="3" type="ORF">EYH24_00685</name>
</gene>
<evidence type="ECO:0000313" key="4">
    <source>
        <dbReference type="Proteomes" id="UP000653692"/>
    </source>
</evidence>
<evidence type="ECO:0000259" key="2">
    <source>
        <dbReference type="Pfam" id="PF04473"/>
    </source>
</evidence>
<organism evidence="3 4">
    <name type="scientific">Thermococcus paralvinellae</name>
    <dbReference type="NCBI Taxonomy" id="582419"/>
    <lineage>
        <taxon>Archaea</taxon>
        <taxon>Methanobacteriati</taxon>
        <taxon>Methanobacteriota</taxon>
        <taxon>Thermococci</taxon>
        <taxon>Thermococcales</taxon>
        <taxon>Thermococcaceae</taxon>
        <taxon>Thermococcus</taxon>
    </lineage>
</organism>
<evidence type="ECO:0000313" key="3">
    <source>
        <dbReference type="EMBL" id="HIP88509.1"/>
    </source>
</evidence>
<evidence type="ECO:0000256" key="1">
    <source>
        <dbReference type="ARBA" id="ARBA00007458"/>
    </source>
</evidence>
<comment type="similarity">
    <text evidence="1">Belongs to the UPF0252 family.</text>
</comment>
<dbReference type="Proteomes" id="UP000653692">
    <property type="component" value="Unassembled WGS sequence"/>
</dbReference>
<feature type="domain" description="Transglutaminase-like" evidence="2">
    <location>
        <begin position="19"/>
        <end position="44"/>
    </location>
</feature>
<reference evidence="3" key="1">
    <citation type="journal article" date="2020" name="ISME J.">
        <title>Gammaproteobacteria mediating utilization of methyl-, sulfur- and petroleum organic compounds in deep ocean hydrothermal plumes.</title>
        <authorList>
            <person name="Zhou Z."/>
            <person name="Liu Y."/>
            <person name="Pan J."/>
            <person name="Cron B.R."/>
            <person name="Toner B.M."/>
            <person name="Anantharaman K."/>
            <person name="Breier J.A."/>
            <person name="Dick G.J."/>
            <person name="Li M."/>
        </authorList>
    </citation>
    <scope>NUCLEOTIDE SEQUENCE</scope>
    <source>
        <strain evidence="3">SZUA-1476</strain>
    </source>
</reference>
<dbReference type="AlphaFoldDB" id="A0A833E3D9"/>